<organism evidence="2 3">
    <name type="scientific">Pantoea rodasii</name>
    <dbReference type="NCBI Taxonomy" id="1076549"/>
    <lineage>
        <taxon>Bacteria</taxon>
        <taxon>Pseudomonadati</taxon>
        <taxon>Pseudomonadota</taxon>
        <taxon>Gammaproteobacteria</taxon>
        <taxon>Enterobacterales</taxon>
        <taxon>Erwiniaceae</taxon>
        <taxon>Pantoea</taxon>
    </lineage>
</organism>
<dbReference type="EMBL" id="PIQI01000011">
    <property type="protein sequence ID" value="PJZ05924.1"/>
    <property type="molecule type" value="Genomic_DNA"/>
</dbReference>
<protein>
    <recommendedName>
        <fullName evidence="1">DUF3950 domain-containing protein</fullName>
    </recommendedName>
</protein>
<feature type="domain" description="DUF3950" evidence="1">
    <location>
        <begin position="20"/>
        <end position="47"/>
    </location>
</feature>
<evidence type="ECO:0000313" key="2">
    <source>
        <dbReference type="EMBL" id="PJZ05924.1"/>
    </source>
</evidence>
<accession>A0A2M9WEF1</accession>
<dbReference type="AlphaFoldDB" id="A0A2M9WEF1"/>
<dbReference type="Proteomes" id="UP000232062">
    <property type="component" value="Unassembled WGS sequence"/>
</dbReference>
<name>A0A2M9WEF1_9GAMM</name>
<dbReference type="RefSeq" id="WP_100700471.1">
    <property type="nucleotide sequence ID" value="NZ_MLFP01000086.1"/>
</dbReference>
<comment type="caution">
    <text evidence="2">The sequence shown here is derived from an EMBL/GenBank/DDBJ whole genome shotgun (WGS) entry which is preliminary data.</text>
</comment>
<evidence type="ECO:0000259" key="1">
    <source>
        <dbReference type="Pfam" id="PF13132"/>
    </source>
</evidence>
<dbReference type="OrthoDB" id="6419848at2"/>
<reference evidence="2 3" key="1">
    <citation type="submission" date="2017-11" db="EMBL/GenBank/DDBJ databases">
        <title>The genome sequence of Pantoea rodasii DSM 26611.</title>
        <authorList>
            <person name="Gao J."/>
            <person name="Mao X."/>
            <person name="Sun J."/>
        </authorList>
    </citation>
    <scope>NUCLEOTIDE SEQUENCE [LARGE SCALE GENOMIC DNA]</scope>
    <source>
        <strain evidence="2 3">DSM 26611</strain>
    </source>
</reference>
<dbReference type="NCBIfam" id="NF041551">
    <property type="entry name" value="YlcI_YnfO_N"/>
    <property type="match status" value="1"/>
</dbReference>
<keyword evidence="3" id="KW-1185">Reference proteome</keyword>
<proteinExistence type="predicted"/>
<sequence>MDKMTNSKTRRKHIRFPHLLIDQIEEHMKIENSQNFSAWVVEACRLKAREAGTGKK</sequence>
<dbReference type="InterPro" id="IPR025030">
    <property type="entry name" value="DUF3950"/>
</dbReference>
<gene>
    <name evidence="2" type="ORF">PRCB_04150</name>
</gene>
<dbReference type="Pfam" id="PF13132">
    <property type="entry name" value="DUF3950"/>
    <property type="match status" value="1"/>
</dbReference>
<evidence type="ECO:0000313" key="3">
    <source>
        <dbReference type="Proteomes" id="UP000232062"/>
    </source>
</evidence>